<keyword evidence="3" id="KW-1185">Reference proteome</keyword>
<evidence type="ECO:0000313" key="3">
    <source>
        <dbReference type="Proteomes" id="UP001159100"/>
    </source>
</evidence>
<feature type="transmembrane region" description="Helical" evidence="1">
    <location>
        <begin position="33"/>
        <end position="51"/>
    </location>
</feature>
<sequence length="205" mass="22534">MTAKEKMSWFTAFYQMWGGKAVGLGKNHRAKSVWMIAAVILSILGPLFQIMHSQNYSGALPPEAPMIKTTGTFIRYIGHAGLKEVPYIVFTTDSGITYRTEDIVAPGALSDLGDKKPPVKVYAEGFLLNNGAGSFYPLYLATLSGVPLASSDKLMAQLLIGRDPFYYKKMEFILLMVVISWAGAAYYACQLRSLGLEKNRRGGCD</sequence>
<dbReference type="EMBL" id="JARBWL010000001">
    <property type="protein sequence ID" value="MDI2590617.1"/>
    <property type="molecule type" value="Genomic_DNA"/>
</dbReference>
<keyword evidence="1" id="KW-0812">Transmembrane</keyword>
<gene>
    <name evidence="2" type="ORF">POF45_04105</name>
</gene>
<proteinExistence type="predicted"/>
<comment type="caution">
    <text evidence="2">The sequence shown here is derived from an EMBL/GenBank/DDBJ whole genome shotgun (WGS) entry which is preliminary data.</text>
</comment>
<name>A0ABT6QIA4_9PSED</name>
<keyword evidence="1" id="KW-1133">Transmembrane helix</keyword>
<evidence type="ECO:0000313" key="2">
    <source>
        <dbReference type="EMBL" id="MDI2590617.1"/>
    </source>
</evidence>
<accession>A0ABT6QIA4</accession>
<keyword evidence="1" id="KW-0472">Membrane</keyword>
<dbReference type="Proteomes" id="UP001159100">
    <property type="component" value="Unassembled WGS sequence"/>
</dbReference>
<dbReference type="RefSeq" id="WP_282315146.1">
    <property type="nucleotide sequence ID" value="NZ_JARBWL010000001.1"/>
</dbReference>
<evidence type="ECO:0000256" key="1">
    <source>
        <dbReference type="SAM" id="Phobius"/>
    </source>
</evidence>
<protein>
    <submittedName>
        <fullName evidence="2">Uncharacterized protein</fullName>
    </submittedName>
</protein>
<feature type="transmembrane region" description="Helical" evidence="1">
    <location>
        <begin position="172"/>
        <end position="189"/>
    </location>
</feature>
<reference evidence="2 3" key="1">
    <citation type="submission" date="2023-02" db="EMBL/GenBank/DDBJ databases">
        <title>Pseudomonas chrutzelriedensis sp. nov., a potently antifungal strain isolated from moss.</title>
        <authorList>
            <person name="Schnyder A."/>
            <person name="Kalawong R."/>
            <person name="Eberl L."/>
            <person name="Agnoli K."/>
        </authorList>
    </citation>
    <scope>NUCLEOTIDE SEQUENCE [LARGE SCALE GENOMIC DNA]</scope>
    <source>
        <strain evidence="2 3">681</strain>
    </source>
</reference>
<organism evidence="2 3">
    <name type="scientific">Pseudomonas fungipugnans</name>
    <dbReference type="NCBI Taxonomy" id="3024217"/>
    <lineage>
        <taxon>Bacteria</taxon>
        <taxon>Pseudomonadati</taxon>
        <taxon>Pseudomonadota</taxon>
        <taxon>Gammaproteobacteria</taxon>
        <taxon>Pseudomonadales</taxon>
        <taxon>Pseudomonadaceae</taxon>
        <taxon>Pseudomonas</taxon>
    </lineage>
</organism>